<sequence>MGNVWKGIQPLRVASGWVVDVNNFYEFDPLPENMEWFYGSVLISGHHVKTGLCFDSRYEPEGDPKGEYVLDFIEMKINKKTGDVESEAFIGSRRTRSRVEFIEWIESFMFVGKGGLGG</sequence>
<dbReference type="AlphaFoldDB" id="A0AAW5ZLP1"/>
<comment type="caution">
    <text evidence="1">The sequence shown here is derived from an EMBL/GenBank/DDBJ whole genome shotgun (WGS) entry which is preliminary data.</text>
</comment>
<dbReference type="Proteomes" id="UP001144050">
    <property type="component" value="Unassembled WGS sequence"/>
</dbReference>
<dbReference type="EMBL" id="JAIVFG010000010">
    <property type="protein sequence ID" value="MDB0570679.1"/>
    <property type="molecule type" value="Genomic_DNA"/>
</dbReference>
<gene>
    <name evidence="1" type="ORF">LBW59_07815</name>
</gene>
<reference evidence="1" key="1">
    <citation type="submission" date="2021-09" db="EMBL/GenBank/DDBJ databases">
        <title>Genomic analysis of Ralstonia spp.</title>
        <authorList>
            <person name="Aburjaile F."/>
            <person name="Ariute J.C."/>
            <person name="Pais A.K.L."/>
            <person name="Albuquerque G.M.R."/>
            <person name="Silva A.M.F."/>
            <person name="Brenig B."/>
            <person name="Azevedo V."/>
            <person name="Matiuzzi M."/>
            <person name="Ramos R."/>
            <person name="Goes-Neto A."/>
            <person name="Soares S."/>
            <person name="Iseppon A.M.B."/>
            <person name="Souza E."/>
            <person name="Gama M."/>
        </authorList>
    </citation>
    <scope>NUCLEOTIDE SEQUENCE</scope>
    <source>
        <strain evidence="1">CCRMRs91</strain>
    </source>
</reference>
<name>A0AAW5ZLP1_RALSL</name>
<accession>A0AAW5ZLP1</accession>
<proteinExistence type="predicted"/>
<organism evidence="1 2">
    <name type="scientific">Ralstonia solanacearum</name>
    <name type="common">Pseudomonas solanacearum</name>
    <dbReference type="NCBI Taxonomy" id="305"/>
    <lineage>
        <taxon>Bacteria</taxon>
        <taxon>Pseudomonadati</taxon>
        <taxon>Pseudomonadota</taxon>
        <taxon>Betaproteobacteria</taxon>
        <taxon>Burkholderiales</taxon>
        <taxon>Burkholderiaceae</taxon>
        <taxon>Ralstonia</taxon>
        <taxon>Ralstonia solanacearum species complex</taxon>
    </lineage>
</organism>
<protein>
    <submittedName>
        <fullName evidence="1">Uncharacterized protein</fullName>
    </submittedName>
</protein>
<dbReference type="RefSeq" id="WP_155739599.1">
    <property type="nucleotide sequence ID" value="NZ_CP172971.1"/>
</dbReference>
<evidence type="ECO:0000313" key="2">
    <source>
        <dbReference type="Proteomes" id="UP001144050"/>
    </source>
</evidence>
<evidence type="ECO:0000313" key="1">
    <source>
        <dbReference type="EMBL" id="MDB0570679.1"/>
    </source>
</evidence>